<reference evidence="2" key="1">
    <citation type="submission" date="2013-08" db="EMBL/GenBank/DDBJ databases">
        <authorList>
            <person name="Mendez C."/>
            <person name="Richter M."/>
            <person name="Ferrer M."/>
            <person name="Sanchez J."/>
        </authorList>
    </citation>
    <scope>NUCLEOTIDE SEQUENCE</scope>
</reference>
<dbReference type="PANTHER" id="PTHR23419:SF8">
    <property type="entry name" value="FI09726P"/>
    <property type="match status" value="1"/>
</dbReference>
<dbReference type="Pfam" id="PF03091">
    <property type="entry name" value="CutA1"/>
    <property type="match status" value="1"/>
</dbReference>
<organism evidence="2">
    <name type="scientific">mine drainage metagenome</name>
    <dbReference type="NCBI Taxonomy" id="410659"/>
    <lineage>
        <taxon>unclassified sequences</taxon>
        <taxon>metagenomes</taxon>
        <taxon>ecological metagenomes</taxon>
    </lineage>
</organism>
<dbReference type="EMBL" id="AUZX01003883">
    <property type="protein sequence ID" value="EQD72678.1"/>
    <property type="molecule type" value="Genomic_DNA"/>
</dbReference>
<dbReference type="PANTHER" id="PTHR23419">
    <property type="entry name" value="DIVALENT CATION TOLERANCE CUTA-RELATED"/>
    <property type="match status" value="1"/>
</dbReference>
<comment type="caution">
    <text evidence="2">The sequence shown here is derived from an EMBL/GenBank/DDBJ whole genome shotgun (WGS) entry which is preliminary data.</text>
</comment>
<dbReference type="InterPro" id="IPR004323">
    <property type="entry name" value="Ion_tolerance_CutA"/>
</dbReference>
<gene>
    <name evidence="2" type="ORF">B1A_05333</name>
</gene>
<dbReference type="SUPFAM" id="SSF54913">
    <property type="entry name" value="GlnB-like"/>
    <property type="match status" value="1"/>
</dbReference>
<evidence type="ECO:0000313" key="2">
    <source>
        <dbReference type="EMBL" id="EQD72678.1"/>
    </source>
</evidence>
<dbReference type="Gene3D" id="3.30.70.120">
    <property type="match status" value="1"/>
</dbReference>
<evidence type="ECO:0000256" key="1">
    <source>
        <dbReference type="ARBA" id="ARBA00010169"/>
    </source>
</evidence>
<comment type="similarity">
    <text evidence="1">Belongs to the CutA family.</text>
</comment>
<proteinExistence type="inferred from homology"/>
<name>T1BVQ8_9ZZZZ</name>
<dbReference type="GO" id="GO:0010038">
    <property type="term" value="P:response to metal ion"/>
    <property type="evidence" value="ECO:0007669"/>
    <property type="project" value="InterPro"/>
</dbReference>
<accession>T1BVQ8</accession>
<dbReference type="GO" id="GO:0005507">
    <property type="term" value="F:copper ion binding"/>
    <property type="evidence" value="ECO:0007669"/>
    <property type="project" value="TreeGrafter"/>
</dbReference>
<protein>
    <submittedName>
        <fullName evidence="2">Divalent ion tolerance protein, CutA1</fullName>
    </submittedName>
</protein>
<dbReference type="InterPro" id="IPR011322">
    <property type="entry name" value="N-reg_PII-like_a/b"/>
</dbReference>
<dbReference type="InterPro" id="IPR015867">
    <property type="entry name" value="N-reg_PII/ATP_PRibTrfase_C"/>
</dbReference>
<reference evidence="2" key="2">
    <citation type="journal article" date="2014" name="ISME J.">
        <title>Microbial stratification in low pH oxic and suboxic macroscopic growths along an acid mine drainage.</title>
        <authorList>
            <person name="Mendez-Garcia C."/>
            <person name="Mesa V."/>
            <person name="Sprenger R.R."/>
            <person name="Richter M."/>
            <person name="Diez M.S."/>
            <person name="Solano J."/>
            <person name="Bargiela R."/>
            <person name="Golyshina O.V."/>
            <person name="Manteca A."/>
            <person name="Ramos J.L."/>
            <person name="Gallego J.R."/>
            <person name="Llorente I."/>
            <person name="Martins Dos Santos V.A."/>
            <person name="Jensen O.N."/>
            <person name="Pelaez A.I."/>
            <person name="Sanchez J."/>
            <person name="Ferrer M."/>
        </authorList>
    </citation>
    <scope>NUCLEOTIDE SEQUENCE</scope>
</reference>
<dbReference type="AlphaFoldDB" id="T1BVQ8"/>
<sequence length="104" mass="11723">MTEFFVVLTTCPDESTAAHIARDLVQSRLAACVTRQPVHSTYTWQGRINDEPEVLLIIKTLASRFAELEKRLQSLHPYDVPEIIALPVAPDRRLLAWLSAEAIP</sequence>